<sequence length="264" mass="28033">MENNLIKTPELSGKIALVTGGTKGIGRAIADRLSEAGATVIVTARNHPDDNELKHHFVATDLTVSSETARVIGHIHEKYGAIDILINNMGGSNSPSGGFAALTDEHWENDLQLNLLVPVRIDRAVLPKMLEQQSGVIIHISSLSGVLPLYQSLGAYAVAKGALNNYSKSLSKEVTPKGVRVNSVSPGMVKTDTMDMYLQSLSESLGLSLEVTTQNLMNTLGGIPMGRMATPQDIAELVGFLVSPRASYITGSNYIIDGGAIPTI</sequence>
<dbReference type="PRINTS" id="PR00081">
    <property type="entry name" value="GDHRDH"/>
</dbReference>
<dbReference type="PRINTS" id="PR00080">
    <property type="entry name" value="SDRFAMILY"/>
</dbReference>
<evidence type="ECO:0000313" key="4">
    <source>
        <dbReference type="Proteomes" id="UP001139000"/>
    </source>
</evidence>
<dbReference type="CDD" id="cd05233">
    <property type="entry name" value="SDR_c"/>
    <property type="match status" value="1"/>
</dbReference>
<dbReference type="RefSeq" id="WP_234658817.1">
    <property type="nucleotide sequence ID" value="NZ_CP094997.1"/>
</dbReference>
<dbReference type="InterPro" id="IPR036291">
    <property type="entry name" value="NAD(P)-bd_dom_sf"/>
</dbReference>
<dbReference type="InterPro" id="IPR002347">
    <property type="entry name" value="SDR_fam"/>
</dbReference>
<dbReference type="PROSITE" id="PS00061">
    <property type="entry name" value="ADH_SHORT"/>
    <property type="match status" value="1"/>
</dbReference>
<dbReference type="NCBIfam" id="NF005095">
    <property type="entry name" value="PRK06523.1"/>
    <property type="match status" value="1"/>
</dbReference>
<dbReference type="InterPro" id="IPR020904">
    <property type="entry name" value="Sc_DH/Rdtase_CS"/>
</dbReference>
<evidence type="ECO:0000256" key="2">
    <source>
        <dbReference type="ARBA" id="ARBA00023002"/>
    </source>
</evidence>
<dbReference type="PANTHER" id="PTHR42760">
    <property type="entry name" value="SHORT-CHAIN DEHYDROGENASES/REDUCTASES FAMILY MEMBER"/>
    <property type="match status" value="1"/>
</dbReference>
<organism evidence="3 4">
    <name type="scientific">Dyadobacter chenwenxiniae</name>
    <dbReference type="NCBI Taxonomy" id="2906456"/>
    <lineage>
        <taxon>Bacteria</taxon>
        <taxon>Pseudomonadati</taxon>
        <taxon>Bacteroidota</taxon>
        <taxon>Cytophagia</taxon>
        <taxon>Cytophagales</taxon>
        <taxon>Spirosomataceae</taxon>
        <taxon>Dyadobacter</taxon>
    </lineage>
</organism>
<gene>
    <name evidence="3" type="ORF">LXM26_29995</name>
</gene>
<dbReference type="GO" id="GO:0016616">
    <property type="term" value="F:oxidoreductase activity, acting on the CH-OH group of donors, NAD or NADP as acceptor"/>
    <property type="evidence" value="ECO:0007669"/>
    <property type="project" value="TreeGrafter"/>
</dbReference>
<dbReference type="SUPFAM" id="SSF51735">
    <property type="entry name" value="NAD(P)-binding Rossmann-fold domains"/>
    <property type="match status" value="1"/>
</dbReference>
<comment type="caution">
    <text evidence="3">The sequence shown here is derived from an EMBL/GenBank/DDBJ whole genome shotgun (WGS) entry which is preliminary data.</text>
</comment>
<dbReference type="FunFam" id="3.40.50.720:FF:000084">
    <property type="entry name" value="Short-chain dehydrogenase reductase"/>
    <property type="match status" value="1"/>
</dbReference>
<dbReference type="Proteomes" id="UP001139000">
    <property type="component" value="Unassembled WGS sequence"/>
</dbReference>
<name>A0A9X1PRP8_9BACT</name>
<dbReference type="Gene3D" id="3.40.50.720">
    <property type="entry name" value="NAD(P)-binding Rossmann-like Domain"/>
    <property type="match status" value="1"/>
</dbReference>
<keyword evidence="2" id="KW-0560">Oxidoreductase</keyword>
<evidence type="ECO:0000313" key="3">
    <source>
        <dbReference type="EMBL" id="MCF0065783.1"/>
    </source>
</evidence>
<keyword evidence="4" id="KW-1185">Reference proteome</keyword>
<accession>A0A9X1PRP8</accession>
<evidence type="ECO:0000256" key="1">
    <source>
        <dbReference type="ARBA" id="ARBA00006484"/>
    </source>
</evidence>
<proteinExistence type="inferred from homology"/>
<reference evidence="3" key="1">
    <citation type="submission" date="2021-12" db="EMBL/GenBank/DDBJ databases">
        <title>Novel species in genus Dyadobacter.</title>
        <authorList>
            <person name="Ma C."/>
        </authorList>
    </citation>
    <scope>NUCLEOTIDE SEQUENCE</scope>
    <source>
        <strain evidence="3">LJ419</strain>
    </source>
</reference>
<dbReference type="PANTHER" id="PTHR42760:SF133">
    <property type="entry name" value="3-OXOACYL-[ACYL-CARRIER-PROTEIN] REDUCTASE"/>
    <property type="match status" value="1"/>
</dbReference>
<dbReference type="AlphaFoldDB" id="A0A9X1PRP8"/>
<comment type="similarity">
    <text evidence="1">Belongs to the short-chain dehydrogenases/reductases (SDR) family.</text>
</comment>
<protein>
    <submittedName>
        <fullName evidence="3">SDR family oxidoreductase</fullName>
    </submittedName>
</protein>
<dbReference type="Pfam" id="PF13561">
    <property type="entry name" value="adh_short_C2"/>
    <property type="match status" value="1"/>
</dbReference>
<dbReference type="EMBL" id="JAJTTC010000015">
    <property type="protein sequence ID" value="MCF0065783.1"/>
    <property type="molecule type" value="Genomic_DNA"/>
</dbReference>